<gene>
    <name evidence="3" type="ORF">ACFSC3_13310</name>
</gene>
<dbReference type="InterPro" id="IPR009061">
    <property type="entry name" value="DNA-bd_dom_put_sf"/>
</dbReference>
<dbReference type="PROSITE" id="PS50937">
    <property type="entry name" value="HTH_MERR_2"/>
    <property type="match status" value="1"/>
</dbReference>
<proteinExistence type="predicted"/>
<keyword evidence="4" id="KW-1185">Reference proteome</keyword>
<comment type="caution">
    <text evidence="3">The sequence shown here is derived from an EMBL/GenBank/DDBJ whole genome shotgun (WGS) entry which is preliminary data.</text>
</comment>
<dbReference type="SUPFAM" id="SSF46955">
    <property type="entry name" value="Putative DNA-binding domain"/>
    <property type="match status" value="1"/>
</dbReference>
<dbReference type="Proteomes" id="UP001597283">
    <property type="component" value="Unassembled WGS sequence"/>
</dbReference>
<dbReference type="CDD" id="cd04785">
    <property type="entry name" value="HTH_CadR-PbrR-like"/>
    <property type="match status" value="1"/>
</dbReference>
<dbReference type="EMBL" id="JBHUFC010000005">
    <property type="protein sequence ID" value="MFD1788545.1"/>
    <property type="molecule type" value="Genomic_DNA"/>
</dbReference>
<accession>A0ABW4NGV9</accession>
<name>A0ABW4NGV9_9SPHN</name>
<dbReference type="RefSeq" id="WP_380940938.1">
    <property type="nucleotide sequence ID" value="NZ_JBHUFC010000005.1"/>
</dbReference>
<organism evidence="3 4">
    <name type="scientific">Sphingomonas floccifaciens</name>
    <dbReference type="NCBI Taxonomy" id="1844115"/>
    <lineage>
        <taxon>Bacteria</taxon>
        <taxon>Pseudomonadati</taxon>
        <taxon>Pseudomonadota</taxon>
        <taxon>Alphaproteobacteria</taxon>
        <taxon>Sphingomonadales</taxon>
        <taxon>Sphingomonadaceae</taxon>
        <taxon>Sphingomonas</taxon>
    </lineage>
</organism>
<dbReference type="Gene3D" id="1.10.1660.10">
    <property type="match status" value="1"/>
</dbReference>
<dbReference type="PANTHER" id="PTHR30204:SF92">
    <property type="entry name" value="HTH-TYPE TRANSCRIPTIONAL REGULATOR ZNTR"/>
    <property type="match status" value="1"/>
</dbReference>
<evidence type="ECO:0000256" key="1">
    <source>
        <dbReference type="ARBA" id="ARBA00023125"/>
    </source>
</evidence>
<dbReference type="PANTHER" id="PTHR30204">
    <property type="entry name" value="REDOX-CYCLING DRUG-SENSING TRANSCRIPTIONAL ACTIVATOR SOXR"/>
    <property type="match status" value="1"/>
</dbReference>
<evidence type="ECO:0000313" key="4">
    <source>
        <dbReference type="Proteomes" id="UP001597283"/>
    </source>
</evidence>
<dbReference type="PRINTS" id="PR00040">
    <property type="entry name" value="HTHMERR"/>
</dbReference>
<sequence length="139" mass="15793">MQQFFPIGELARLTGCRVVTIRYYERIGMLPEPARSTGGHRIYDHGHLDRLTFIRKARELGFPLDAVRSLLVLSERSQAAPCADIDRITATRLQEVRGKIKDLKALEQTLECLLGECGRTTIEDCRVLDALRFEPEATH</sequence>
<keyword evidence="1" id="KW-0238">DNA-binding</keyword>
<dbReference type="InterPro" id="IPR000551">
    <property type="entry name" value="MerR-type_HTH_dom"/>
</dbReference>
<dbReference type="Pfam" id="PF13411">
    <property type="entry name" value="MerR_1"/>
    <property type="match status" value="1"/>
</dbReference>
<feature type="domain" description="HTH merR-type" evidence="2">
    <location>
        <begin position="1"/>
        <end position="73"/>
    </location>
</feature>
<dbReference type="SMART" id="SM00422">
    <property type="entry name" value="HTH_MERR"/>
    <property type="match status" value="1"/>
</dbReference>
<reference evidence="4" key="1">
    <citation type="journal article" date="2019" name="Int. J. Syst. Evol. Microbiol.">
        <title>The Global Catalogue of Microorganisms (GCM) 10K type strain sequencing project: providing services to taxonomists for standard genome sequencing and annotation.</title>
        <authorList>
            <consortium name="The Broad Institute Genomics Platform"/>
            <consortium name="The Broad Institute Genome Sequencing Center for Infectious Disease"/>
            <person name="Wu L."/>
            <person name="Ma J."/>
        </authorList>
    </citation>
    <scope>NUCLEOTIDE SEQUENCE [LARGE SCALE GENOMIC DNA]</scope>
    <source>
        <strain evidence="4">Q85</strain>
    </source>
</reference>
<dbReference type="InterPro" id="IPR047057">
    <property type="entry name" value="MerR_fam"/>
</dbReference>
<protein>
    <submittedName>
        <fullName evidence="3">Helix-turn-helix domain-containing protein</fullName>
    </submittedName>
</protein>
<evidence type="ECO:0000259" key="2">
    <source>
        <dbReference type="PROSITE" id="PS50937"/>
    </source>
</evidence>
<evidence type="ECO:0000313" key="3">
    <source>
        <dbReference type="EMBL" id="MFD1788545.1"/>
    </source>
</evidence>